<reference evidence="1 2" key="1">
    <citation type="journal article" date="2020" name="IScience">
        <title>Genome Sequencing of the Endangered Kingdonia uniflora (Circaeasteraceae, Ranunculales) Reveals Potential Mechanisms of Evolutionary Specialization.</title>
        <authorList>
            <person name="Sun Y."/>
            <person name="Deng T."/>
            <person name="Zhang A."/>
            <person name="Moore M.J."/>
            <person name="Landis J.B."/>
            <person name="Lin N."/>
            <person name="Zhang H."/>
            <person name="Zhang X."/>
            <person name="Huang J."/>
            <person name="Zhang X."/>
            <person name="Sun H."/>
            <person name="Wang H."/>
        </authorList>
    </citation>
    <scope>NUCLEOTIDE SEQUENCE [LARGE SCALE GENOMIC DNA]</scope>
    <source>
        <strain evidence="1">TB1705</strain>
        <tissue evidence="1">Leaf</tissue>
    </source>
</reference>
<gene>
    <name evidence="1" type="ORF">GIB67_005958</name>
</gene>
<dbReference type="PANTHER" id="PTHR47926">
    <property type="entry name" value="PENTATRICOPEPTIDE REPEAT-CONTAINING PROTEIN"/>
    <property type="match status" value="1"/>
</dbReference>
<keyword evidence="2" id="KW-1185">Reference proteome</keyword>
<dbReference type="InterPro" id="IPR046848">
    <property type="entry name" value="E_motif"/>
</dbReference>
<evidence type="ECO:0000313" key="2">
    <source>
        <dbReference type="Proteomes" id="UP000541444"/>
    </source>
</evidence>
<dbReference type="InterPro" id="IPR046960">
    <property type="entry name" value="PPR_At4g14850-like_plant"/>
</dbReference>
<dbReference type="EMBL" id="JACGCM010001644">
    <property type="protein sequence ID" value="KAF6152304.1"/>
    <property type="molecule type" value="Genomic_DNA"/>
</dbReference>
<dbReference type="GO" id="GO:0009451">
    <property type="term" value="P:RNA modification"/>
    <property type="evidence" value="ECO:0007669"/>
    <property type="project" value="InterPro"/>
</dbReference>
<evidence type="ECO:0008006" key="3">
    <source>
        <dbReference type="Google" id="ProtNLM"/>
    </source>
</evidence>
<evidence type="ECO:0000313" key="1">
    <source>
        <dbReference type="EMBL" id="KAF6152304.1"/>
    </source>
</evidence>
<comment type="caution">
    <text evidence="1">The sequence shown here is derived from an EMBL/GenBank/DDBJ whole genome shotgun (WGS) entry which is preliminary data.</text>
</comment>
<dbReference type="Proteomes" id="UP000541444">
    <property type="component" value="Unassembled WGS sequence"/>
</dbReference>
<dbReference type="Pfam" id="PF20431">
    <property type="entry name" value="E_motif"/>
    <property type="match status" value="1"/>
</dbReference>
<protein>
    <recommendedName>
        <fullName evidence="3">Pentatricopeptide repeat-containing protein</fullName>
    </recommendedName>
</protein>
<dbReference type="OrthoDB" id="1851890at2759"/>
<accession>A0A7J7MBZ5</accession>
<proteinExistence type="predicted"/>
<name>A0A7J7MBZ5_9MAGN</name>
<dbReference type="GO" id="GO:0003723">
    <property type="term" value="F:RNA binding"/>
    <property type="evidence" value="ECO:0007669"/>
    <property type="project" value="InterPro"/>
</dbReference>
<organism evidence="1 2">
    <name type="scientific">Kingdonia uniflora</name>
    <dbReference type="NCBI Taxonomy" id="39325"/>
    <lineage>
        <taxon>Eukaryota</taxon>
        <taxon>Viridiplantae</taxon>
        <taxon>Streptophyta</taxon>
        <taxon>Embryophyta</taxon>
        <taxon>Tracheophyta</taxon>
        <taxon>Spermatophyta</taxon>
        <taxon>Magnoliopsida</taxon>
        <taxon>Ranunculales</taxon>
        <taxon>Circaeasteraceae</taxon>
        <taxon>Kingdonia</taxon>
    </lineage>
</organism>
<sequence>MGYFTLLSNAYASADGWVDVASVRQKMVEMGVKKPPGHSQIQVNGVIHYFVAGDWMHKDVYAIHEVVGKITMQIILELPFV</sequence>
<dbReference type="AlphaFoldDB" id="A0A7J7MBZ5"/>